<dbReference type="InterPro" id="IPR008979">
    <property type="entry name" value="Galactose-bd-like_sf"/>
</dbReference>
<evidence type="ECO:0000256" key="1">
    <source>
        <dbReference type="ARBA" id="ARBA00022441"/>
    </source>
</evidence>
<comment type="caution">
    <text evidence="4">The sequence shown here is derived from an EMBL/GenBank/DDBJ whole genome shotgun (WGS) entry which is preliminary data.</text>
</comment>
<reference evidence="4" key="1">
    <citation type="journal article" date="2020" name="Microb. Genom.">
        <title>Genetic diversity of clinical and environmental Mucorales isolates obtained from an investigation of mucormycosis cases among solid organ transplant recipients.</title>
        <authorList>
            <person name="Nguyen M.H."/>
            <person name="Kaul D."/>
            <person name="Muto C."/>
            <person name="Cheng S.J."/>
            <person name="Richter R.A."/>
            <person name="Bruno V.M."/>
            <person name="Liu G."/>
            <person name="Beyhan S."/>
            <person name="Sundermann A.J."/>
            <person name="Mounaud S."/>
            <person name="Pasculle A.W."/>
            <person name="Nierman W.C."/>
            <person name="Driscoll E."/>
            <person name="Cumbie R."/>
            <person name="Clancy C.J."/>
            <person name="Dupont C.L."/>
        </authorList>
    </citation>
    <scope>NUCLEOTIDE SEQUENCE</scope>
    <source>
        <strain evidence="4">GL11</strain>
    </source>
</reference>
<dbReference type="InterPro" id="IPR052456">
    <property type="entry name" value="CTLH_complex_component"/>
</dbReference>
<dbReference type="SUPFAM" id="SSF49785">
    <property type="entry name" value="Galactose-binding domain-like"/>
    <property type="match status" value="1"/>
</dbReference>
<dbReference type="InterPro" id="IPR010565">
    <property type="entry name" value="Muskelin_N"/>
</dbReference>
<feature type="domain" description="Muskelin N-terminal" evidence="3">
    <location>
        <begin position="75"/>
        <end position="268"/>
    </location>
</feature>
<dbReference type="PANTHER" id="PTHR15526:SF5">
    <property type="entry name" value="MUSKELIN"/>
    <property type="match status" value="1"/>
</dbReference>
<dbReference type="Gene3D" id="2.120.10.80">
    <property type="entry name" value="Kelch-type beta propeller"/>
    <property type="match status" value="2"/>
</dbReference>
<gene>
    <name evidence="4" type="ORF">G6F64_009479</name>
</gene>
<keyword evidence="1" id="KW-0880">Kelch repeat</keyword>
<dbReference type="OrthoDB" id="10052615at2759"/>
<evidence type="ECO:0000256" key="2">
    <source>
        <dbReference type="ARBA" id="ARBA00022737"/>
    </source>
</evidence>
<evidence type="ECO:0000313" key="4">
    <source>
        <dbReference type="EMBL" id="KAG1304121.1"/>
    </source>
</evidence>
<dbReference type="PANTHER" id="PTHR15526">
    <property type="entry name" value="MUSKELIN"/>
    <property type="match status" value="1"/>
</dbReference>
<evidence type="ECO:0000259" key="3">
    <source>
        <dbReference type="Pfam" id="PF06588"/>
    </source>
</evidence>
<sequence>MSQSSTNELITDKATIGTIKECQSMPLILSNQTENYIKQKEKHRHTNQNSSSIVHNHFHTSTPSCSLLEESQDVLLTYTIYQYSSYSLYYHPQNILEDKPRNQLSRWSSGTQDSQQYIIIKFDVPVIARSITFGKFYQSHVCNLKEFKVLGGLDPDGSMIELLHSGLKNDSEPEVFPLKHHYKEMVFPVQYIKIIPLAAYGTSFNFSIWYLEVKGISEKSTVHKISEEYEAFKDMETMRLCLKYFRQKNLMDVFHLLKNRIDVELEHPIISSLHHQLVLVGDFDTVEKTLETLFETEVFESHCQRSPYTAIWKKMSPIHENEDIVPCGRGGHQMCIDIEERVIYVLGGYDGKCDLSDFWCYDVAENSWLLLSSDTESELGPGPRSCHKMCYDPQSDAIYVLGRYVNSPEDNLVMLQPDLFKYSLKDDSWVKLSSNTADDGGPELVFDHQMCVDSKNGIIYVCGGKVISRDCTSPSYSGLYAYKIETNEWDILRSDDANTSDGTTASRVGHSTVIDEGNNSLYIFAGQRSHECFYDLFKYNISQNLFTEIDHRHKDELSGEAGFTHRVTFDEKLQEMYIFASYTRSTRWERIKNVFYVYSLRYNTWQKVYEHEILDCLPSNPGYPIPRYAHQMVYDPSSKTHYVFGGNPGNDKNSRLNDLWELKLKK</sequence>
<dbReference type="Proteomes" id="UP000716291">
    <property type="component" value="Unassembled WGS sequence"/>
</dbReference>
<accession>A0A9P6X354</accession>
<proteinExistence type="predicted"/>
<dbReference type="EMBL" id="JAANQT010001735">
    <property type="protein sequence ID" value="KAG1304121.1"/>
    <property type="molecule type" value="Genomic_DNA"/>
</dbReference>
<dbReference type="SUPFAM" id="SSF50965">
    <property type="entry name" value="Galactose oxidase, central domain"/>
    <property type="match status" value="1"/>
</dbReference>
<organism evidence="4 5">
    <name type="scientific">Rhizopus oryzae</name>
    <name type="common">Mucormycosis agent</name>
    <name type="synonym">Rhizopus arrhizus var. delemar</name>
    <dbReference type="NCBI Taxonomy" id="64495"/>
    <lineage>
        <taxon>Eukaryota</taxon>
        <taxon>Fungi</taxon>
        <taxon>Fungi incertae sedis</taxon>
        <taxon>Mucoromycota</taxon>
        <taxon>Mucoromycotina</taxon>
        <taxon>Mucoromycetes</taxon>
        <taxon>Mucorales</taxon>
        <taxon>Mucorineae</taxon>
        <taxon>Rhizopodaceae</taxon>
        <taxon>Rhizopus</taxon>
    </lineage>
</organism>
<name>A0A9P6X354_RHIOR</name>
<keyword evidence="2" id="KW-0677">Repeat</keyword>
<dbReference type="Gene3D" id="2.60.120.260">
    <property type="entry name" value="Galactose-binding domain-like"/>
    <property type="match status" value="1"/>
</dbReference>
<dbReference type="Pfam" id="PF06588">
    <property type="entry name" value="Muskelin_N"/>
    <property type="match status" value="1"/>
</dbReference>
<keyword evidence="5" id="KW-1185">Reference proteome</keyword>
<dbReference type="Pfam" id="PF24681">
    <property type="entry name" value="Kelch_KLHDC2_KLHL20_DRC7"/>
    <property type="match status" value="1"/>
</dbReference>
<dbReference type="InterPro" id="IPR015915">
    <property type="entry name" value="Kelch-typ_b-propeller"/>
</dbReference>
<dbReference type="AlphaFoldDB" id="A0A9P6X354"/>
<evidence type="ECO:0000313" key="5">
    <source>
        <dbReference type="Proteomes" id="UP000716291"/>
    </source>
</evidence>
<dbReference type="InterPro" id="IPR011043">
    <property type="entry name" value="Gal_Oxase/kelch_b-propeller"/>
</dbReference>
<protein>
    <recommendedName>
        <fullName evidence="3">Muskelin N-terminal domain-containing protein</fullName>
    </recommendedName>
</protein>
<dbReference type="GO" id="GO:0005737">
    <property type="term" value="C:cytoplasm"/>
    <property type="evidence" value="ECO:0007669"/>
    <property type="project" value="TreeGrafter"/>
</dbReference>